<keyword evidence="3" id="KW-1185">Reference proteome</keyword>
<dbReference type="AlphaFoldDB" id="A0A4Z1C216"/>
<dbReference type="OrthoDB" id="9810066at2"/>
<dbReference type="PANTHER" id="PTHR31299">
    <property type="entry name" value="ESTERASE, PUTATIVE (AFU_ORTHOLOGUE AFUA_1G05850)-RELATED"/>
    <property type="match status" value="1"/>
</dbReference>
<feature type="signal peptide" evidence="1">
    <location>
        <begin position="1"/>
        <end position="17"/>
    </location>
</feature>
<dbReference type="Gene3D" id="3.40.1660.10">
    <property type="entry name" value="EreA-like (biosynthetic domain)"/>
    <property type="match status" value="1"/>
</dbReference>
<organism evidence="2 3">
    <name type="scientific">Empedobacter tilapiae</name>
    <dbReference type="NCBI Taxonomy" id="2491114"/>
    <lineage>
        <taxon>Bacteria</taxon>
        <taxon>Pseudomonadati</taxon>
        <taxon>Bacteroidota</taxon>
        <taxon>Flavobacteriia</taxon>
        <taxon>Flavobacteriales</taxon>
        <taxon>Weeksellaceae</taxon>
        <taxon>Empedobacter</taxon>
    </lineage>
</organism>
<reference evidence="2 3" key="1">
    <citation type="submission" date="2019-03" db="EMBL/GenBank/DDBJ databases">
        <title>Empedobacter tilapiae sp. nov., isolated from an intestine of Nile tilapia Oreochromis niloticus.</title>
        <authorList>
            <person name="Kim Y.-O."/>
            <person name="Yoon J.-H."/>
        </authorList>
    </citation>
    <scope>NUCLEOTIDE SEQUENCE [LARGE SCALE GENOMIC DNA]</scope>
    <source>
        <strain evidence="2 3">MRS2</strain>
    </source>
</reference>
<dbReference type="GO" id="GO:0046677">
    <property type="term" value="P:response to antibiotic"/>
    <property type="evidence" value="ECO:0007669"/>
    <property type="project" value="InterPro"/>
</dbReference>
<evidence type="ECO:0000313" key="3">
    <source>
        <dbReference type="Proteomes" id="UP000297998"/>
    </source>
</evidence>
<dbReference type="SUPFAM" id="SSF159501">
    <property type="entry name" value="EreA/ChaN-like"/>
    <property type="match status" value="1"/>
</dbReference>
<dbReference type="InterPro" id="IPR007815">
    <property type="entry name" value="Emycin_Estase"/>
</dbReference>
<dbReference type="Gene3D" id="1.20.1440.30">
    <property type="entry name" value="Biosynthetic Protein domain"/>
    <property type="match status" value="1"/>
</dbReference>
<comment type="caution">
    <text evidence="2">The sequence shown here is derived from an EMBL/GenBank/DDBJ whole genome shotgun (WGS) entry which is preliminary data.</text>
</comment>
<dbReference type="CDD" id="cd14728">
    <property type="entry name" value="Ere-like"/>
    <property type="match status" value="1"/>
</dbReference>
<evidence type="ECO:0000256" key="1">
    <source>
        <dbReference type="SAM" id="SignalP"/>
    </source>
</evidence>
<sequence>MKQYLHLLIFLPNLLFAQTEFLNNEELNYLKKFIYPISTTNPKVEDEKDLLFLNELIGNSNVVALGEVTHSSKEIFQLKHRIINYLIKNKEFDIVTMESPTVETNQINEFIIDNKTNARNVLNQLNFPIWENYDVLNMINSLHDYNLNHDKKVHIKGIDMQSYIPSISILEAFYANNSIDSSTLIQFKNLLVELQKNQTRITNYTTNQKSQFEKYINQINFEISNTKDSKKNRDWALHNITIITQYFDKMYRSNRDLFMADNFFWTQNQYPNSKFIIWAHNQHIMQKKPASGFYLDKKLKENYTSIGFTFFSGQNRVFLNTMKKIPITKVVEAQIENSTSIEAYLNSLSIPIFLLDLKKIKEENNNLAKWILNKKPYRWTGMVEAKNEFVNSSITDDFDYLIFINQSSISTLLHEIE</sequence>
<feature type="chain" id="PRO_5021466396" evidence="1">
    <location>
        <begin position="18"/>
        <end position="417"/>
    </location>
</feature>
<gene>
    <name evidence="2" type="ORF">E4J94_11420</name>
</gene>
<dbReference type="Pfam" id="PF05139">
    <property type="entry name" value="Erythro_esteras"/>
    <property type="match status" value="1"/>
</dbReference>
<keyword evidence="1" id="KW-0732">Signal</keyword>
<dbReference type="Proteomes" id="UP000297998">
    <property type="component" value="Unassembled WGS sequence"/>
</dbReference>
<dbReference type="Gene3D" id="3.30.1870.10">
    <property type="entry name" value="EreA-like, domain 2"/>
    <property type="match status" value="1"/>
</dbReference>
<accession>A0A4Z1C216</accession>
<dbReference type="EMBL" id="SRPE01000007">
    <property type="protein sequence ID" value="TGN26431.1"/>
    <property type="molecule type" value="Genomic_DNA"/>
</dbReference>
<protein>
    <submittedName>
        <fullName evidence="2">Erythromycin esterase family protein</fullName>
    </submittedName>
</protein>
<dbReference type="PANTHER" id="PTHR31299:SF0">
    <property type="entry name" value="ESTERASE, PUTATIVE (AFU_ORTHOLOGUE AFUA_1G05850)-RELATED"/>
    <property type="match status" value="1"/>
</dbReference>
<proteinExistence type="predicted"/>
<dbReference type="RefSeq" id="WP_135835934.1">
    <property type="nucleotide sequence ID" value="NZ_SRPE01000007.1"/>
</dbReference>
<name>A0A4Z1C216_9FLAO</name>
<dbReference type="InterPro" id="IPR052036">
    <property type="entry name" value="Hydrolase/PRTase-associated"/>
</dbReference>
<evidence type="ECO:0000313" key="2">
    <source>
        <dbReference type="EMBL" id="TGN26431.1"/>
    </source>
</evidence>